<keyword evidence="1" id="KW-0547">Nucleotide-binding</keyword>
<reference evidence="5" key="1">
    <citation type="submission" date="2018-06" db="EMBL/GenBank/DDBJ databases">
        <title>Genome assembly of Danube salmon.</title>
        <authorList>
            <person name="Macqueen D.J."/>
            <person name="Gundappa M.K."/>
        </authorList>
    </citation>
    <scope>NUCLEOTIDE SEQUENCE [LARGE SCALE GENOMIC DNA]</scope>
</reference>
<dbReference type="SUPFAM" id="SSF52540">
    <property type="entry name" value="P-loop containing nucleoside triphosphate hydrolases"/>
    <property type="match status" value="1"/>
</dbReference>
<keyword evidence="5" id="KW-1185">Reference proteome</keyword>
<feature type="domain" description="ABC transporter" evidence="3">
    <location>
        <begin position="5"/>
        <end position="122"/>
    </location>
</feature>
<dbReference type="InterPro" id="IPR050173">
    <property type="entry name" value="ABC_transporter_C-like"/>
</dbReference>
<dbReference type="Pfam" id="PF00005">
    <property type="entry name" value="ABC_tran"/>
    <property type="match status" value="1"/>
</dbReference>
<evidence type="ECO:0000313" key="5">
    <source>
        <dbReference type="Proteomes" id="UP000314982"/>
    </source>
</evidence>
<protein>
    <recommendedName>
        <fullName evidence="3">ABC transporter domain-containing protein</fullName>
    </recommendedName>
</protein>
<dbReference type="InterPro" id="IPR003439">
    <property type="entry name" value="ABC_transporter-like_ATP-bd"/>
</dbReference>
<dbReference type="GeneTree" id="ENSGT00940000155470"/>
<name>A0A4W5MGF7_9TELE</name>
<reference evidence="4" key="2">
    <citation type="submission" date="2025-08" db="UniProtKB">
        <authorList>
            <consortium name="Ensembl"/>
        </authorList>
    </citation>
    <scope>IDENTIFICATION</scope>
</reference>
<reference evidence="4" key="3">
    <citation type="submission" date="2025-09" db="UniProtKB">
        <authorList>
            <consortium name="Ensembl"/>
        </authorList>
    </citation>
    <scope>IDENTIFICATION</scope>
</reference>
<evidence type="ECO:0000259" key="3">
    <source>
        <dbReference type="Pfam" id="PF00005"/>
    </source>
</evidence>
<sequence>MGVSLFRLVELTGGSITIDGINIAQIGLEDLRSKLSIIPQEPVLFIGTIRSNLDPWNQYSDAQIWDTLENTHIKEMVSSQLPHSLQSEVTENGENFSVGERQRLCVARALLRHSKILLLDEAKAAIDTETDQLIQETIHDSFSSCTTLIIAHRLNTVMSCNRIMVLDQGQVGLLHHRNIQCGTFLL</sequence>
<dbReference type="CDD" id="cd03244">
    <property type="entry name" value="ABCC_MRP_domain2"/>
    <property type="match status" value="1"/>
</dbReference>
<dbReference type="Gene3D" id="3.40.50.300">
    <property type="entry name" value="P-loop containing nucleotide triphosphate hydrolases"/>
    <property type="match status" value="1"/>
</dbReference>
<proteinExistence type="predicted"/>
<dbReference type="PANTHER" id="PTHR24223:SF355">
    <property type="entry name" value="MULTIDRUG RESISTANCE-ASSOCIATED PROTEIN 5"/>
    <property type="match status" value="1"/>
</dbReference>
<dbReference type="GO" id="GO:0042626">
    <property type="term" value="F:ATPase-coupled transmembrane transporter activity"/>
    <property type="evidence" value="ECO:0007669"/>
    <property type="project" value="TreeGrafter"/>
</dbReference>
<evidence type="ECO:0000256" key="1">
    <source>
        <dbReference type="ARBA" id="ARBA00022741"/>
    </source>
</evidence>
<dbReference type="AlphaFoldDB" id="A0A4W5MGF7"/>
<dbReference type="GO" id="GO:0005886">
    <property type="term" value="C:plasma membrane"/>
    <property type="evidence" value="ECO:0007669"/>
    <property type="project" value="UniProtKB-SubCell"/>
</dbReference>
<dbReference type="STRING" id="62062.ENSHHUP00000036839"/>
<dbReference type="Ensembl" id="ENSHHUT00000038312.1">
    <property type="protein sequence ID" value="ENSHHUP00000036839.1"/>
    <property type="gene ID" value="ENSHHUG00000023102.1"/>
</dbReference>
<keyword evidence="2" id="KW-0067">ATP-binding</keyword>
<dbReference type="GO" id="GO:0005524">
    <property type="term" value="F:ATP binding"/>
    <property type="evidence" value="ECO:0007669"/>
    <property type="project" value="UniProtKB-KW"/>
</dbReference>
<dbReference type="GO" id="GO:0016887">
    <property type="term" value="F:ATP hydrolysis activity"/>
    <property type="evidence" value="ECO:0007669"/>
    <property type="project" value="InterPro"/>
</dbReference>
<evidence type="ECO:0000256" key="2">
    <source>
        <dbReference type="ARBA" id="ARBA00022840"/>
    </source>
</evidence>
<accession>A0A4W5MGF7</accession>
<dbReference type="PANTHER" id="PTHR24223">
    <property type="entry name" value="ATP-BINDING CASSETTE SUB-FAMILY C"/>
    <property type="match status" value="1"/>
</dbReference>
<organism evidence="4 5">
    <name type="scientific">Hucho hucho</name>
    <name type="common">huchen</name>
    <dbReference type="NCBI Taxonomy" id="62062"/>
    <lineage>
        <taxon>Eukaryota</taxon>
        <taxon>Metazoa</taxon>
        <taxon>Chordata</taxon>
        <taxon>Craniata</taxon>
        <taxon>Vertebrata</taxon>
        <taxon>Euteleostomi</taxon>
        <taxon>Actinopterygii</taxon>
        <taxon>Neopterygii</taxon>
        <taxon>Teleostei</taxon>
        <taxon>Protacanthopterygii</taxon>
        <taxon>Salmoniformes</taxon>
        <taxon>Salmonidae</taxon>
        <taxon>Salmoninae</taxon>
        <taxon>Hucho</taxon>
    </lineage>
</organism>
<dbReference type="InterPro" id="IPR027417">
    <property type="entry name" value="P-loop_NTPase"/>
</dbReference>
<evidence type="ECO:0000313" key="4">
    <source>
        <dbReference type="Ensembl" id="ENSHHUP00000036839.1"/>
    </source>
</evidence>
<dbReference type="Proteomes" id="UP000314982">
    <property type="component" value="Unassembled WGS sequence"/>
</dbReference>